<proteinExistence type="predicted"/>
<evidence type="ECO:0000313" key="3">
    <source>
        <dbReference type="Proteomes" id="UP000244335"/>
    </source>
</evidence>
<dbReference type="EMBL" id="QDFR01000001">
    <property type="protein sequence ID" value="PVE57165.1"/>
    <property type="molecule type" value="Genomic_DNA"/>
</dbReference>
<evidence type="ECO:0000313" key="2">
    <source>
        <dbReference type="EMBL" id="PVE57165.1"/>
    </source>
</evidence>
<protein>
    <submittedName>
        <fullName evidence="2">Uncharacterized protein</fullName>
    </submittedName>
</protein>
<feature type="compositionally biased region" description="Basic and acidic residues" evidence="1">
    <location>
        <begin position="8"/>
        <end position="38"/>
    </location>
</feature>
<evidence type="ECO:0000256" key="1">
    <source>
        <dbReference type="SAM" id="MobiDB-lite"/>
    </source>
</evidence>
<reference evidence="2 3" key="1">
    <citation type="submission" date="2018-04" db="EMBL/GenBank/DDBJ databases">
        <authorList>
            <person name="Hagen T."/>
        </authorList>
    </citation>
    <scope>NUCLEOTIDE SEQUENCE [LARGE SCALE GENOMIC DNA]</scope>
    <source>
        <strain evidence="2 3">TPD7009</strain>
    </source>
</reference>
<dbReference type="Proteomes" id="UP000244335">
    <property type="component" value="Unassembled WGS sequence"/>
</dbReference>
<gene>
    <name evidence="2" type="ORF">DC430_05420</name>
</gene>
<name>A0AA92C766_RHIRH</name>
<feature type="compositionally biased region" description="Polar residues" evidence="1">
    <location>
        <begin position="39"/>
        <end position="63"/>
    </location>
</feature>
<sequence>MSRKSGHRFCDNDMRQNKDLKRMSESERSRHALARRNDSTALPTPAQISRSQTNTAPEQQARA</sequence>
<feature type="region of interest" description="Disordered" evidence="1">
    <location>
        <begin position="1"/>
        <end position="63"/>
    </location>
</feature>
<accession>A0AA92C766</accession>
<organism evidence="2 3">
    <name type="scientific">Rhizobium rhizogenes</name>
    <name type="common">Agrobacterium rhizogenes</name>
    <dbReference type="NCBI Taxonomy" id="359"/>
    <lineage>
        <taxon>Bacteria</taxon>
        <taxon>Pseudomonadati</taxon>
        <taxon>Pseudomonadota</taxon>
        <taxon>Alphaproteobacteria</taxon>
        <taxon>Hyphomicrobiales</taxon>
        <taxon>Rhizobiaceae</taxon>
        <taxon>Rhizobium/Agrobacterium group</taxon>
        <taxon>Rhizobium</taxon>
    </lineage>
</organism>
<comment type="caution">
    <text evidence="2">The sequence shown here is derived from an EMBL/GenBank/DDBJ whole genome shotgun (WGS) entry which is preliminary data.</text>
</comment>
<dbReference type="AlphaFoldDB" id="A0AA92C766"/>